<dbReference type="PROSITE" id="PS51779">
    <property type="entry name" value="POTRA"/>
    <property type="match status" value="1"/>
</dbReference>
<evidence type="ECO:0000256" key="4">
    <source>
        <dbReference type="ARBA" id="ARBA00022692"/>
    </source>
</evidence>
<organism evidence="10 11">
    <name type="scientific">Siminovitchia sediminis</name>
    <dbReference type="NCBI Taxonomy" id="1274353"/>
    <lineage>
        <taxon>Bacteria</taxon>
        <taxon>Bacillati</taxon>
        <taxon>Bacillota</taxon>
        <taxon>Bacilli</taxon>
        <taxon>Bacillales</taxon>
        <taxon>Bacillaceae</taxon>
        <taxon>Siminovitchia</taxon>
    </lineage>
</organism>
<evidence type="ECO:0000259" key="9">
    <source>
        <dbReference type="PROSITE" id="PS51779"/>
    </source>
</evidence>
<evidence type="ECO:0000256" key="2">
    <source>
        <dbReference type="ARBA" id="ARBA00022475"/>
    </source>
</evidence>
<comment type="subcellular location">
    <subcellularLocation>
        <location evidence="8">Cell membrane</location>
        <topology evidence="8">Single-pass type II membrane protein</topology>
    </subcellularLocation>
    <subcellularLocation>
        <location evidence="1">Membrane</location>
    </subcellularLocation>
    <text evidence="8">Localizes to the division septum.</text>
</comment>
<dbReference type="InterPro" id="IPR026580">
    <property type="entry name" value="DivIB"/>
</dbReference>
<protein>
    <recommendedName>
        <fullName evidence="8">Cell division protein DivIB</fullName>
    </recommendedName>
</protein>
<sequence>MTVDKRKVLSLEDRIPKIKEHRKRKANRRLIFLISLFFLLIILVIYFQSPLSHVANIKVEGNESVPDLSIIQESGLEKGDNIWKLDRKKIVQKLEEHQEIKEAKVKVGFPNTAVLEVVEYDTIAYVSTGTEFHPILENGLIVNHPEGEVPVSAPILSNFKENQILEEMAKELKKLPPEIVNVISEIHYTPKKTDKYHITLYMNDGYEVTATILSFSEKMIHYPSFVSQLDPKVKGVIDLEVGSFFKAYEPGEENGEGDGQEE</sequence>
<dbReference type="EMBL" id="JBHUEO010000005">
    <property type="protein sequence ID" value="MFD1705802.1"/>
    <property type="molecule type" value="Genomic_DNA"/>
</dbReference>
<dbReference type="InterPro" id="IPR034746">
    <property type="entry name" value="POTRA"/>
</dbReference>
<name>A0ABW4KD86_9BACI</name>
<keyword evidence="7 8" id="KW-0131">Cell cycle</keyword>
<reference evidence="11" key="1">
    <citation type="journal article" date="2019" name="Int. J. Syst. Evol. Microbiol.">
        <title>The Global Catalogue of Microorganisms (GCM) 10K type strain sequencing project: providing services to taxonomists for standard genome sequencing and annotation.</title>
        <authorList>
            <consortium name="The Broad Institute Genomics Platform"/>
            <consortium name="The Broad Institute Genome Sequencing Center for Infectious Disease"/>
            <person name="Wu L."/>
            <person name="Ma J."/>
        </authorList>
    </citation>
    <scope>NUCLEOTIDE SEQUENCE [LARGE SCALE GENOMIC DNA]</scope>
    <source>
        <strain evidence="11">CGMCC 1.12295</strain>
    </source>
</reference>
<evidence type="ECO:0000313" key="11">
    <source>
        <dbReference type="Proteomes" id="UP001597301"/>
    </source>
</evidence>
<evidence type="ECO:0000256" key="7">
    <source>
        <dbReference type="ARBA" id="ARBA00023306"/>
    </source>
</evidence>
<comment type="function">
    <text evidence="8">Cell division protein that may be involved in stabilizing or promoting the assembly of the division complex.</text>
</comment>
<keyword evidence="6 8" id="KW-0472">Membrane</keyword>
<dbReference type="PANTHER" id="PTHR37820:SF1">
    <property type="entry name" value="CELL DIVISION PROTEIN FTSQ"/>
    <property type="match status" value="1"/>
</dbReference>
<dbReference type="InterPro" id="IPR013685">
    <property type="entry name" value="POTRA_FtsQ_type"/>
</dbReference>
<dbReference type="PANTHER" id="PTHR37820">
    <property type="entry name" value="CELL DIVISION PROTEIN DIVIB"/>
    <property type="match status" value="1"/>
</dbReference>
<keyword evidence="2 8" id="KW-1003">Cell membrane</keyword>
<dbReference type="Pfam" id="PF03799">
    <property type="entry name" value="FtsQ_DivIB_C"/>
    <property type="match status" value="1"/>
</dbReference>
<evidence type="ECO:0000313" key="10">
    <source>
        <dbReference type="EMBL" id="MFD1705802.1"/>
    </source>
</evidence>
<dbReference type="InterPro" id="IPR050487">
    <property type="entry name" value="FtsQ_DivIB"/>
</dbReference>
<evidence type="ECO:0000256" key="1">
    <source>
        <dbReference type="ARBA" id="ARBA00004370"/>
    </source>
</evidence>
<feature type="domain" description="POTRA" evidence="9">
    <location>
        <begin position="52"/>
        <end position="120"/>
    </location>
</feature>
<dbReference type="InterPro" id="IPR005548">
    <property type="entry name" value="Cell_div_FtsQ/DivIB_C"/>
</dbReference>
<dbReference type="Pfam" id="PF08478">
    <property type="entry name" value="POTRA_1"/>
    <property type="match status" value="1"/>
</dbReference>
<keyword evidence="4 8" id="KW-0812">Transmembrane</keyword>
<evidence type="ECO:0000256" key="6">
    <source>
        <dbReference type="ARBA" id="ARBA00023136"/>
    </source>
</evidence>
<dbReference type="GO" id="GO:0051301">
    <property type="term" value="P:cell division"/>
    <property type="evidence" value="ECO:0007669"/>
    <property type="project" value="UniProtKB-KW"/>
</dbReference>
<keyword evidence="3 8" id="KW-0132">Cell division</keyword>
<gene>
    <name evidence="8" type="primary">divIB</name>
    <name evidence="10" type="ORF">ACFSCZ_03440</name>
</gene>
<feature type="transmembrane region" description="Helical" evidence="8">
    <location>
        <begin position="30"/>
        <end position="47"/>
    </location>
</feature>
<dbReference type="Gene3D" id="3.40.50.10960">
    <property type="match status" value="1"/>
</dbReference>
<dbReference type="Gene3D" id="3.10.20.310">
    <property type="entry name" value="membrane protein fhac"/>
    <property type="match status" value="1"/>
</dbReference>
<proteinExistence type="inferred from homology"/>
<comment type="caution">
    <text evidence="10">The sequence shown here is derived from an EMBL/GenBank/DDBJ whole genome shotgun (WGS) entry which is preliminary data.</text>
</comment>
<dbReference type="Proteomes" id="UP001597301">
    <property type="component" value="Unassembled WGS sequence"/>
</dbReference>
<dbReference type="RefSeq" id="WP_380772346.1">
    <property type="nucleotide sequence ID" value="NZ_JBHUEO010000005.1"/>
</dbReference>
<accession>A0ABW4KD86</accession>
<evidence type="ECO:0000256" key="5">
    <source>
        <dbReference type="ARBA" id="ARBA00022989"/>
    </source>
</evidence>
<keyword evidence="5 8" id="KW-1133">Transmembrane helix</keyword>
<evidence type="ECO:0000256" key="8">
    <source>
        <dbReference type="HAMAP-Rule" id="MF_00912"/>
    </source>
</evidence>
<evidence type="ECO:0000256" key="3">
    <source>
        <dbReference type="ARBA" id="ARBA00022618"/>
    </source>
</evidence>
<keyword evidence="11" id="KW-1185">Reference proteome</keyword>
<comment type="similarity">
    <text evidence="8">Belongs to the FtsQ/DivIB family. DivIB subfamily.</text>
</comment>
<dbReference type="HAMAP" id="MF_00912">
    <property type="entry name" value="DivIB"/>
    <property type="match status" value="1"/>
</dbReference>